<reference evidence="2 3" key="1">
    <citation type="submission" date="2020-03" db="EMBL/GenBank/DDBJ databases">
        <title>WGS of actinomycetes isolated from Thailand.</title>
        <authorList>
            <person name="Thawai C."/>
        </authorList>
    </citation>
    <scope>NUCLEOTIDE SEQUENCE [LARGE SCALE GENOMIC DNA]</scope>
    <source>
        <strain evidence="2 3">PLAI 1-29</strain>
    </source>
</reference>
<sequence>MALGDELSSLDFSSMIGGPLTAVVKAQAQSAQSSVDFIKSVGFDKNGSPTMVSFSYDRPVEKKNENGVVTGVDHKKFTLSVPILTMLPTPFLRIAETTIEFNAKINSVQESTTASSSSLNASLDASAGWGPFSAQLKVGFSHQQSTTEGSKVERTYSLQVRVKAVQDEMPAGTERLLGILEHSIKEVPADGGGGAGGGGGTGGGGAAAPEPAAAGASAG</sequence>
<evidence type="ECO:0000313" key="3">
    <source>
        <dbReference type="Proteomes" id="UP000695264"/>
    </source>
</evidence>
<comment type="caution">
    <text evidence="2">The sequence shown here is derived from an EMBL/GenBank/DDBJ whole genome shotgun (WGS) entry which is preliminary data.</text>
</comment>
<dbReference type="Pfam" id="PF11655">
    <property type="entry name" value="DUF2589"/>
    <property type="match status" value="1"/>
</dbReference>
<dbReference type="InterPro" id="IPR024510">
    <property type="entry name" value="DUF2589"/>
</dbReference>
<feature type="compositionally biased region" description="Gly residues" evidence="1">
    <location>
        <begin position="190"/>
        <end position="206"/>
    </location>
</feature>
<feature type="compositionally biased region" description="Low complexity" evidence="1">
    <location>
        <begin position="207"/>
        <end position="219"/>
    </location>
</feature>
<proteinExistence type="predicted"/>
<evidence type="ECO:0000256" key="1">
    <source>
        <dbReference type="SAM" id="MobiDB-lite"/>
    </source>
</evidence>
<evidence type="ECO:0000313" key="2">
    <source>
        <dbReference type="EMBL" id="NJQ01724.1"/>
    </source>
</evidence>
<feature type="region of interest" description="Disordered" evidence="1">
    <location>
        <begin position="188"/>
        <end position="219"/>
    </location>
</feature>
<organism evidence="2 3">
    <name type="scientific">Streptomyces zingiberis</name>
    <dbReference type="NCBI Taxonomy" id="2053010"/>
    <lineage>
        <taxon>Bacteria</taxon>
        <taxon>Bacillati</taxon>
        <taxon>Actinomycetota</taxon>
        <taxon>Actinomycetes</taxon>
        <taxon>Kitasatosporales</taxon>
        <taxon>Streptomycetaceae</taxon>
        <taxon>Streptomyces</taxon>
    </lineage>
</organism>
<dbReference type="EMBL" id="JAATEN010000009">
    <property type="protein sequence ID" value="NJQ01724.1"/>
    <property type="molecule type" value="Genomic_DNA"/>
</dbReference>
<keyword evidence="3" id="KW-1185">Reference proteome</keyword>
<dbReference type="Proteomes" id="UP000695264">
    <property type="component" value="Unassembled WGS sequence"/>
</dbReference>
<accession>A0ABX1BVH6</accession>
<name>A0ABX1BVH6_9ACTN</name>
<protein>
    <submittedName>
        <fullName evidence="2">DUF2589 domain-containing protein</fullName>
    </submittedName>
</protein>
<gene>
    <name evidence="2" type="ORF">HCK00_14590</name>
</gene>